<reference evidence="1" key="1">
    <citation type="submission" date="2020-08" db="EMBL/GenBank/DDBJ databases">
        <title>Genomic Encyclopedia of Type Strains, Phase III (KMG-III): the genomes of soil and plant-associated and newly described type strains.</title>
        <authorList>
            <person name="Whitman W."/>
        </authorList>
    </citation>
    <scope>NUCLEOTIDE SEQUENCE [LARGE SCALE GENOMIC DNA]</scope>
    <source>
        <strain evidence="1">CECT 8628</strain>
    </source>
</reference>
<dbReference type="AlphaFoldDB" id="A0A839SB50"/>
<dbReference type="EMBL" id="JACHWX010000003">
    <property type="protein sequence ID" value="MBB3055066.1"/>
    <property type="molecule type" value="Genomic_DNA"/>
</dbReference>
<evidence type="ECO:0000313" key="2">
    <source>
        <dbReference type="Proteomes" id="UP000539265"/>
    </source>
</evidence>
<gene>
    <name evidence="1" type="ORF">FHS11_001483</name>
</gene>
<sequence>MDHIVFYNVIGGSLLCHKGFKKNFTLNKNLIDRFTKFNPGRLFFKALIEGFAV</sequence>
<dbReference type="Proteomes" id="UP000539265">
    <property type="component" value="Unassembled WGS sequence"/>
</dbReference>
<proteinExistence type="predicted"/>
<keyword evidence="2" id="KW-1185">Reference proteome</keyword>
<name>A0A839SB50_9SPHI</name>
<protein>
    <submittedName>
        <fullName evidence="1">Uncharacterized protein</fullName>
    </submittedName>
</protein>
<accession>A0A839SB50</accession>
<comment type="caution">
    <text evidence="1">The sequence shown here is derived from an EMBL/GenBank/DDBJ whole genome shotgun (WGS) entry which is preliminary data.</text>
</comment>
<evidence type="ECO:0000313" key="1">
    <source>
        <dbReference type="EMBL" id="MBB3055066.1"/>
    </source>
</evidence>
<organism evidence="1 2">
    <name type="scientific">Mucilaginibacter gotjawali</name>
    <dbReference type="NCBI Taxonomy" id="1550579"/>
    <lineage>
        <taxon>Bacteria</taxon>
        <taxon>Pseudomonadati</taxon>
        <taxon>Bacteroidota</taxon>
        <taxon>Sphingobacteriia</taxon>
        <taxon>Sphingobacteriales</taxon>
        <taxon>Sphingobacteriaceae</taxon>
        <taxon>Mucilaginibacter</taxon>
    </lineage>
</organism>